<evidence type="ECO:0000256" key="1">
    <source>
        <dbReference type="ARBA" id="ARBA00004123"/>
    </source>
</evidence>
<sequence length="376" mass="41690">MVRSVSQRDPGNSGRQPETLGGEQGQDDDAANSSIHQGTVERRVLRSRYLAFKNMIIDKRDDITRVDSDNFNSIITEVESLHELVQKPREQVADAEALLDIANTLVTSVKSQANEGLSPSDFVTALLKNFGGQVGVNSANTLNILRWSNVGHSISHVFRNASGCSTMNGTMNNELKQRKVGVQRKRTRPTESTHPEELPDAGTDVKTDTDKNMAILFDILRRKRNVKLENLVLNRKSFAQTVENIFALSFLVKDGRAEITVNDSGHHIVSPRNAPSASAVASGKVAYSHFVFRFDFKDWKLMIDNVPVGEELMPQRTSARAMNGDSESATPVTPIRKLTRNRGLVIHEESVVEDSPENDTGAQNPKRKCLFVRNDA</sequence>
<feature type="region of interest" description="Disordered" evidence="8">
    <location>
        <begin position="180"/>
        <end position="205"/>
    </location>
</feature>
<comment type="function">
    <text evidence="7">Component of the SMC5-SMC6 complex, that promotes sister chromatid alignment after DNA damage and facilitates double-stranded DNA breaks (DSBs) repair via homologous recombination between sister chromatids.</text>
</comment>
<proteinExistence type="inferred from homology"/>
<evidence type="ECO:0000256" key="3">
    <source>
        <dbReference type="ARBA" id="ARBA00022763"/>
    </source>
</evidence>
<dbReference type="PANTHER" id="PTHR16140">
    <property type="entry name" value="NON-STRUCTURAL MAINTENANCE OF CHROMOSOMES ELEMENT 4"/>
    <property type="match status" value="1"/>
</dbReference>
<feature type="domain" description="Non-structural maintenance of chromosome element 4 C-terminal" evidence="9">
    <location>
        <begin position="226"/>
        <end position="313"/>
    </location>
</feature>
<dbReference type="GO" id="GO:0006281">
    <property type="term" value="P:DNA repair"/>
    <property type="evidence" value="ECO:0007669"/>
    <property type="project" value="UniProtKB-UniRule"/>
</dbReference>
<dbReference type="AlphaFoldDB" id="A0AAQ3KH99"/>
<comment type="similarity">
    <text evidence="2 7">Belongs to the NSE4 family.</text>
</comment>
<evidence type="ECO:0000256" key="2">
    <source>
        <dbReference type="ARBA" id="ARBA00008997"/>
    </source>
</evidence>
<evidence type="ECO:0000256" key="4">
    <source>
        <dbReference type="ARBA" id="ARBA00023172"/>
    </source>
</evidence>
<evidence type="ECO:0000256" key="6">
    <source>
        <dbReference type="ARBA" id="ARBA00023242"/>
    </source>
</evidence>
<reference evidence="10 11" key="1">
    <citation type="submission" date="2023-10" db="EMBL/GenBank/DDBJ databases">
        <title>Chromosome-scale genome assembly provides insights into flower coloration mechanisms of Canna indica.</title>
        <authorList>
            <person name="Li C."/>
        </authorList>
    </citation>
    <scope>NUCLEOTIDE SEQUENCE [LARGE SCALE GENOMIC DNA]</scope>
    <source>
        <tissue evidence="10">Flower</tissue>
    </source>
</reference>
<accession>A0AAQ3KH99</accession>
<keyword evidence="11" id="KW-1185">Reference proteome</keyword>
<feature type="region of interest" description="Disordered" evidence="8">
    <location>
        <begin position="1"/>
        <end position="38"/>
    </location>
</feature>
<dbReference type="Pfam" id="PF08743">
    <property type="entry name" value="Nse4_C"/>
    <property type="match status" value="1"/>
</dbReference>
<dbReference type="InterPro" id="IPR014854">
    <property type="entry name" value="Nse4_C"/>
</dbReference>
<dbReference type="GO" id="GO:0030915">
    <property type="term" value="C:Smc5-Smc6 complex"/>
    <property type="evidence" value="ECO:0007669"/>
    <property type="project" value="UniProtKB-UniRule"/>
</dbReference>
<evidence type="ECO:0000313" key="11">
    <source>
        <dbReference type="Proteomes" id="UP001327560"/>
    </source>
</evidence>
<keyword evidence="4 7" id="KW-0233">DNA recombination</keyword>
<evidence type="ECO:0000256" key="7">
    <source>
        <dbReference type="RuleBase" id="RU365071"/>
    </source>
</evidence>
<dbReference type="EMBL" id="CP136894">
    <property type="protein sequence ID" value="WOL08814.1"/>
    <property type="molecule type" value="Genomic_DNA"/>
</dbReference>
<comment type="subunit">
    <text evidence="7">Component of the SMC5-SMC6 complex.</text>
</comment>
<keyword evidence="6 7" id="KW-0539">Nucleus</keyword>
<comment type="subcellular location">
    <subcellularLocation>
        <location evidence="1 7">Nucleus</location>
    </subcellularLocation>
</comment>
<keyword evidence="3 7" id="KW-0227">DNA damage</keyword>
<name>A0AAQ3KH99_9LILI</name>
<evidence type="ECO:0000256" key="5">
    <source>
        <dbReference type="ARBA" id="ARBA00023204"/>
    </source>
</evidence>
<dbReference type="PANTHER" id="PTHR16140:SF0">
    <property type="entry name" value="NON-STRUCTURAL MAINTENANCE OF CHROMOSOMES ELEMENT 4"/>
    <property type="match status" value="1"/>
</dbReference>
<evidence type="ECO:0000259" key="9">
    <source>
        <dbReference type="Pfam" id="PF08743"/>
    </source>
</evidence>
<feature type="compositionally biased region" description="Basic and acidic residues" evidence="8">
    <location>
        <begin position="188"/>
        <end position="205"/>
    </location>
</feature>
<gene>
    <name evidence="10" type="ORF">Cni_G17567</name>
</gene>
<organism evidence="10 11">
    <name type="scientific">Canna indica</name>
    <name type="common">Indian-shot</name>
    <dbReference type="NCBI Taxonomy" id="4628"/>
    <lineage>
        <taxon>Eukaryota</taxon>
        <taxon>Viridiplantae</taxon>
        <taxon>Streptophyta</taxon>
        <taxon>Embryophyta</taxon>
        <taxon>Tracheophyta</taxon>
        <taxon>Spermatophyta</taxon>
        <taxon>Magnoliopsida</taxon>
        <taxon>Liliopsida</taxon>
        <taxon>Zingiberales</taxon>
        <taxon>Cannaceae</taxon>
        <taxon>Canna</taxon>
    </lineage>
</organism>
<keyword evidence="5 7" id="KW-0234">DNA repair</keyword>
<evidence type="ECO:0000313" key="10">
    <source>
        <dbReference type="EMBL" id="WOL08814.1"/>
    </source>
</evidence>
<dbReference type="GO" id="GO:0005634">
    <property type="term" value="C:nucleus"/>
    <property type="evidence" value="ECO:0007669"/>
    <property type="project" value="UniProtKB-SubCell"/>
</dbReference>
<dbReference type="Proteomes" id="UP001327560">
    <property type="component" value="Chromosome 5"/>
</dbReference>
<dbReference type="GO" id="GO:0006310">
    <property type="term" value="P:DNA recombination"/>
    <property type="evidence" value="ECO:0007669"/>
    <property type="project" value="UniProtKB-UniRule"/>
</dbReference>
<evidence type="ECO:0000256" key="8">
    <source>
        <dbReference type="SAM" id="MobiDB-lite"/>
    </source>
</evidence>
<protein>
    <recommendedName>
        <fullName evidence="7">Non-structural maintenance of chromosomes element 4</fullName>
    </recommendedName>
</protein>
<dbReference type="InterPro" id="IPR027786">
    <property type="entry name" value="Nse4/EID"/>
</dbReference>
<feature type="compositionally biased region" description="Polar residues" evidence="8">
    <location>
        <begin position="1"/>
        <end position="16"/>
    </location>
</feature>